<name>A4U321_9PROT</name>
<proteinExistence type="predicted"/>
<dbReference type="AlphaFoldDB" id="A4U321"/>
<organism evidence="2">
    <name type="scientific">Magnetospirillum gryphiswaldense</name>
    <dbReference type="NCBI Taxonomy" id="55518"/>
    <lineage>
        <taxon>Bacteria</taxon>
        <taxon>Pseudomonadati</taxon>
        <taxon>Pseudomonadota</taxon>
        <taxon>Alphaproteobacteria</taxon>
        <taxon>Rhodospirillales</taxon>
        <taxon>Rhodospirillaceae</taxon>
        <taxon>Magnetospirillum</taxon>
    </lineage>
</organism>
<dbReference type="InterPro" id="IPR027417">
    <property type="entry name" value="P-loop_NTPase"/>
</dbReference>
<gene>
    <name evidence="2" type="ORF">MGR_2464</name>
</gene>
<accession>A4U321</accession>
<evidence type="ECO:0000313" key="2">
    <source>
        <dbReference type="EMBL" id="CAM77278.1"/>
    </source>
</evidence>
<dbReference type="RefSeq" id="WP_106003214.1">
    <property type="nucleotide sequence ID" value="NZ_CP027527.1"/>
</dbReference>
<dbReference type="EMBL" id="CU459003">
    <property type="protein sequence ID" value="CAM77278.1"/>
    <property type="molecule type" value="Genomic_DNA"/>
</dbReference>
<feature type="region of interest" description="Disordered" evidence="1">
    <location>
        <begin position="441"/>
        <end position="494"/>
    </location>
</feature>
<evidence type="ECO:0000256" key="1">
    <source>
        <dbReference type="SAM" id="MobiDB-lite"/>
    </source>
</evidence>
<reference evidence="2" key="1">
    <citation type="journal article" date="2007" name="J. Bacteriol.">
        <title>Comparative genome analysis of four magnetotactic bacteria reveals a complex set of group-specific genes implicated in magnetosome biomineralization and function.</title>
        <authorList>
            <person name="Richter M."/>
            <person name="Kube M."/>
            <person name="Bazylinski D.A."/>
            <person name="Lombardot T."/>
            <person name="Gloeckner F.O."/>
            <person name="Reinhardt R."/>
            <person name="Schueler D."/>
        </authorList>
    </citation>
    <scope>NUCLEOTIDE SEQUENCE</scope>
    <source>
        <strain evidence="2">MSR-1</strain>
    </source>
</reference>
<sequence>MTMPFLYSDDPPGAGKSDEILGDIAAIPGLYLIAVPTTDLMGQHEARLRSKLASAGMRCPITSLSHLSGHAMTVNAAIHAHIATVMASPTHHAVVLISHQSLMTMNWARPEFQAHRWHLIVDEAPEAWSFATMFFEVSYDEALRVIAHEPLLDGQGGETQWAKLGLTPYGRKLAQSGQDYIADAIAPLLDLLADNRLALCNISFFGAGQEDKKKRVLHIGSVLQPEMLAPFGATRFLAAGFRHSLIFKLWSNLPEVEFIRQPLKSLPISPSMPVGQRVRIHWFSPRAASKNAFEGKDEPLKVVAERLNKEISRPFYFAVNNGDKRSLKKYTNLITNIFGKRISTKCQGSNEERDYTAAAWLAGLKASPHEYTLLNLVYGISRDELDRAREYEALFQFATRSNVRVSTSTAIVDIYVFDQFQAKALAGMLGAEDVRHIDLGISPKSPKEVTARDSDSKGGRPKKYATKEEAKAAKKKQNADRYQANKVGNPAKAA</sequence>
<protein>
    <submittedName>
        <fullName evidence="2">Uncharacterized protein</fullName>
    </submittedName>
</protein>
<dbReference type="SUPFAM" id="SSF52540">
    <property type="entry name" value="P-loop containing nucleoside triphosphate hydrolases"/>
    <property type="match status" value="1"/>
</dbReference>
<feature type="compositionally biased region" description="Basic and acidic residues" evidence="1">
    <location>
        <begin position="445"/>
        <end position="458"/>
    </location>
</feature>